<comment type="caution">
    <text evidence="2">The sequence shown here is derived from an EMBL/GenBank/DDBJ whole genome shotgun (WGS) entry which is preliminary data.</text>
</comment>
<organism evidence="2 3">
    <name type="scientific">Polytolypa hystricis (strain UAMH7299)</name>
    <dbReference type="NCBI Taxonomy" id="1447883"/>
    <lineage>
        <taxon>Eukaryota</taxon>
        <taxon>Fungi</taxon>
        <taxon>Dikarya</taxon>
        <taxon>Ascomycota</taxon>
        <taxon>Pezizomycotina</taxon>
        <taxon>Eurotiomycetes</taxon>
        <taxon>Eurotiomycetidae</taxon>
        <taxon>Onygenales</taxon>
        <taxon>Onygenales incertae sedis</taxon>
        <taxon>Polytolypa</taxon>
    </lineage>
</organism>
<gene>
    <name evidence="2" type="ORF">AJ80_05175</name>
</gene>
<dbReference type="Proteomes" id="UP000224634">
    <property type="component" value="Unassembled WGS sequence"/>
</dbReference>
<dbReference type="InterPro" id="IPR052999">
    <property type="entry name" value="PTS1_Protein"/>
</dbReference>
<protein>
    <submittedName>
        <fullName evidence="2">Uncharacterized protein</fullName>
    </submittedName>
</protein>
<dbReference type="PANTHER" id="PTHR28180:SF5">
    <property type="entry name" value="DNA POLYMERASE ALPHA SUBUNIT B"/>
    <property type="match status" value="1"/>
</dbReference>
<evidence type="ECO:0000256" key="1">
    <source>
        <dbReference type="SAM" id="Phobius"/>
    </source>
</evidence>
<dbReference type="EMBL" id="PDNA01000073">
    <property type="protein sequence ID" value="PGH16490.1"/>
    <property type="molecule type" value="Genomic_DNA"/>
</dbReference>
<evidence type="ECO:0000313" key="2">
    <source>
        <dbReference type="EMBL" id="PGH16490.1"/>
    </source>
</evidence>
<keyword evidence="1" id="KW-0812">Transmembrane</keyword>
<reference evidence="2 3" key="1">
    <citation type="submission" date="2017-10" db="EMBL/GenBank/DDBJ databases">
        <title>Comparative genomics in systemic dimorphic fungi from Ajellomycetaceae.</title>
        <authorList>
            <person name="Munoz J.F."/>
            <person name="Mcewen J.G."/>
            <person name="Clay O.K."/>
            <person name="Cuomo C.A."/>
        </authorList>
    </citation>
    <scope>NUCLEOTIDE SEQUENCE [LARGE SCALE GENOMIC DNA]</scope>
    <source>
        <strain evidence="2 3">UAMH7299</strain>
    </source>
</reference>
<evidence type="ECO:0000313" key="3">
    <source>
        <dbReference type="Proteomes" id="UP000224634"/>
    </source>
</evidence>
<sequence length="137" mass="16016">MVKDWFPLHRFVRRLSALAHRRSLGTAHQPANVYSRVDDPQKLTLLFQKIEADFPTRWRKDCWYLTTIASLIACGKPALLGPLYRHLVNTPNYHTSVERQRIVRRMREAMIMCIILNGIPVVMEVFMALAQEEQPED</sequence>
<feature type="transmembrane region" description="Helical" evidence="1">
    <location>
        <begin position="109"/>
        <end position="130"/>
    </location>
</feature>
<dbReference type="PANTHER" id="PTHR28180">
    <property type="entry name" value="CONSERVED MITOCHONDRIAL PROTEIN-RELATED"/>
    <property type="match status" value="1"/>
</dbReference>
<accession>A0A2B7Y5H8</accession>
<dbReference type="OrthoDB" id="5537330at2759"/>
<dbReference type="AlphaFoldDB" id="A0A2B7Y5H8"/>
<keyword evidence="3" id="KW-1185">Reference proteome</keyword>
<proteinExistence type="predicted"/>
<keyword evidence="1" id="KW-1133">Transmembrane helix</keyword>
<keyword evidence="1" id="KW-0472">Membrane</keyword>
<name>A0A2B7Y5H8_POLH7</name>